<dbReference type="PROSITE" id="PS51704">
    <property type="entry name" value="GP_PDE"/>
    <property type="match status" value="1"/>
</dbReference>
<keyword evidence="4" id="KW-1185">Reference proteome</keyword>
<dbReference type="GO" id="GO:0006629">
    <property type="term" value="P:lipid metabolic process"/>
    <property type="evidence" value="ECO:0007669"/>
    <property type="project" value="InterPro"/>
</dbReference>
<dbReference type="GO" id="GO:0008081">
    <property type="term" value="F:phosphoric diester hydrolase activity"/>
    <property type="evidence" value="ECO:0007669"/>
    <property type="project" value="InterPro"/>
</dbReference>
<comment type="cofactor">
    <cofactor evidence="1">
        <name>Mg(2+)</name>
        <dbReference type="ChEBI" id="CHEBI:18420"/>
    </cofactor>
</comment>
<dbReference type="PRINTS" id="PR00377">
    <property type="entry name" value="IMPHPHTASES"/>
</dbReference>
<dbReference type="SUPFAM" id="SSF51695">
    <property type="entry name" value="PLC-like phosphodiesterases"/>
    <property type="match status" value="1"/>
</dbReference>
<dbReference type="CDD" id="cd01637">
    <property type="entry name" value="IMPase_like"/>
    <property type="match status" value="1"/>
</dbReference>
<dbReference type="InterPro" id="IPR030395">
    <property type="entry name" value="GP_PDE_dom"/>
</dbReference>
<dbReference type="Gene3D" id="3.30.540.10">
    <property type="entry name" value="Fructose-1,6-Bisphosphatase, subunit A, domain 1"/>
    <property type="match status" value="1"/>
</dbReference>
<dbReference type="AlphaFoldDB" id="A0A917DFY5"/>
<name>A0A917DFY5_9MICO</name>
<dbReference type="PANTHER" id="PTHR20854:SF4">
    <property type="entry name" value="INOSITOL-1-MONOPHOSPHATASE-RELATED"/>
    <property type="match status" value="1"/>
</dbReference>
<dbReference type="GO" id="GO:0046872">
    <property type="term" value="F:metal ion binding"/>
    <property type="evidence" value="ECO:0007669"/>
    <property type="project" value="UniProtKB-KW"/>
</dbReference>
<dbReference type="GO" id="GO:0007165">
    <property type="term" value="P:signal transduction"/>
    <property type="evidence" value="ECO:0007669"/>
    <property type="project" value="TreeGrafter"/>
</dbReference>
<organism evidence="3 4">
    <name type="scientific">Microbacterium faecale</name>
    <dbReference type="NCBI Taxonomy" id="1804630"/>
    <lineage>
        <taxon>Bacteria</taxon>
        <taxon>Bacillati</taxon>
        <taxon>Actinomycetota</taxon>
        <taxon>Actinomycetes</taxon>
        <taxon>Micrococcales</taxon>
        <taxon>Microbacteriaceae</taxon>
        <taxon>Microbacterium</taxon>
    </lineage>
</organism>
<dbReference type="Proteomes" id="UP000633205">
    <property type="component" value="Unassembled WGS sequence"/>
</dbReference>
<keyword evidence="1" id="KW-0479">Metal-binding</keyword>
<dbReference type="PANTHER" id="PTHR20854">
    <property type="entry name" value="INOSITOL MONOPHOSPHATASE"/>
    <property type="match status" value="1"/>
</dbReference>
<dbReference type="InterPro" id="IPR000760">
    <property type="entry name" value="Inositol_monophosphatase-like"/>
</dbReference>
<proteinExistence type="predicted"/>
<keyword evidence="1" id="KW-0460">Magnesium</keyword>
<dbReference type="EMBL" id="BMHO01000001">
    <property type="protein sequence ID" value="GGD32579.1"/>
    <property type="molecule type" value="Genomic_DNA"/>
</dbReference>
<dbReference type="GO" id="GO:0006020">
    <property type="term" value="P:inositol metabolic process"/>
    <property type="evidence" value="ECO:0007669"/>
    <property type="project" value="TreeGrafter"/>
</dbReference>
<dbReference type="Pfam" id="PF03009">
    <property type="entry name" value="GDPD"/>
    <property type="match status" value="1"/>
</dbReference>
<dbReference type="RefSeq" id="WP_188711294.1">
    <property type="nucleotide sequence ID" value="NZ_BMHO01000001.1"/>
</dbReference>
<protein>
    <recommendedName>
        <fullName evidence="2">GP-PDE domain-containing protein</fullName>
    </recommendedName>
</protein>
<reference evidence="3" key="1">
    <citation type="journal article" date="2014" name="Int. J. Syst. Evol. Microbiol.">
        <title>Complete genome sequence of Corynebacterium casei LMG S-19264T (=DSM 44701T), isolated from a smear-ripened cheese.</title>
        <authorList>
            <consortium name="US DOE Joint Genome Institute (JGI-PGF)"/>
            <person name="Walter F."/>
            <person name="Albersmeier A."/>
            <person name="Kalinowski J."/>
            <person name="Ruckert C."/>
        </authorList>
    </citation>
    <scope>NUCLEOTIDE SEQUENCE</scope>
    <source>
        <strain evidence="3">CGMCC 1.15152</strain>
    </source>
</reference>
<dbReference type="Gene3D" id="3.20.20.190">
    <property type="entry name" value="Phosphatidylinositol (PI) phosphodiesterase"/>
    <property type="match status" value="1"/>
</dbReference>
<dbReference type="Gene3D" id="3.40.190.80">
    <property type="match status" value="1"/>
</dbReference>
<feature type="binding site" evidence="1">
    <location>
        <position position="314"/>
    </location>
    <ligand>
        <name>Mg(2+)</name>
        <dbReference type="ChEBI" id="CHEBI:18420"/>
        <label>1</label>
        <note>catalytic</note>
    </ligand>
</feature>
<feature type="domain" description="GP-PDE" evidence="2">
    <location>
        <begin position="4"/>
        <end position="228"/>
    </location>
</feature>
<dbReference type="SUPFAM" id="SSF56655">
    <property type="entry name" value="Carbohydrate phosphatase"/>
    <property type="match status" value="1"/>
</dbReference>
<comment type="caution">
    <text evidence="3">The sequence shown here is derived from an EMBL/GenBank/DDBJ whole genome shotgun (WGS) entry which is preliminary data.</text>
</comment>
<feature type="binding site" evidence="1">
    <location>
        <position position="298"/>
    </location>
    <ligand>
        <name>Mg(2+)</name>
        <dbReference type="ChEBI" id="CHEBI:18420"/>
        <label>1</label>
        <note>catalytic</note>
    </ligand>
</feature>
<sequence>MTGPRLVAHRGRHRSGAARENTLAAIRDAIAWGADVVEIDVRLTMDGAVVLLHDATLERLWGDPRRIDQMTLDDVSAVGGGEHRIPTLAAAIALVRDAGVRLLIDMEIPDPAGPAADVVRGAGAEELTEWCGAFEAMRVVRAQLPDAVIHQPWSSAEAPTDDDLAELRPAFVNAQHLLVGGAFVDAVHALGARVACWTVNHAAQAAHLARLGVDSITTDDLDAARGALPDEVARRLAIVGELAREAACAVRAALRQGVGAIETKRNPADHVTEVDRAVERRVRAVLGAQFPEHDIVGEEYGGETDGAVPCWYLDPVDGTANLANGMPWTSFSLALVEGGEPVVGAILDPHESVPIVAARGRGAWREGVRIVAPAIAAPEPLVGRMVATELAGAAPWAGLLPLIERLAASHCTLRILGSGTATLAGPALGRGMAALVHRYSAIDHAASLVIVRESGGVARVLPSGIALTAAHAAAAAALEDLLV</sequence>
<feature type="binding site" evidence="1">
    <location>
        <position position="317"/>
    </location>
    <ligand>
        <name>Mg(2+)</name>
        <dbReference type="ChEBI" id="CHEBI:18420"/>
        <label>1</label>
        <note>catalytic</note>
    </ligand>
</feature>
<gene>
    <name evidence="3" type="ORF">GCM10010915_11170</name>
</gene>
<evidence type="ECO:0000256" key="1">
    <source>
        <dbReference type="PIRSR" id="PIRSR600760-2"/>
    </source>
</evidence>
<evidence type="ECO:0000313" key="3">
    <source>
        <dbReference type="EMBL" id="GGD32579.1"/>
    </source>
</evidence>
<dbReference type="GO" id="GO:0008934">
    <property type="term" value="F:inositol monophosphate 1-phosphatase activity"/>
    <property type="evidence" value="ECO:0007669"/>
    <property type="project" value="TreeGrafter"/>
</dbReference>
<reference evidence="3" key="2">
    <citation type="submission" date="2020-09" db="EMBL/GenBank/DDBJ databases">
        <authorList>
            <person name="Sun Q."/>
            <person name="Zhou Y."/>
        </authorList>
    </citation>
    <scope>NUCLEOTIDE SEQUENCE</scope>
    <source>
        <strain evidence="3">CGMCC 1.15152</strain>
    </source>
</reference>
<evidence type="ECO:0000259" key="2">
    <source>
        <dbReference type="PROSITE" id="PS51704"/>
    </source>
</evidence>
<dbReference type="InterPro" id="IPR017946">
    <property type="entry name" value="PLC-like_Pdiesterase_TIM-brl"/>
</dbReference>
<feature type="binding site" evidence="1">
    <location>
        <position position="443"/>
    </location>
    <ligand>
        <name>Mg(2+)</name>
        <dbReference type="ChEBI" id="CHEBI:18420"/>
        <label>1</label>
        <note>catalytic</note>
    </ligand>
</feature>
<accession>A0A917DFY5</accession>
<dbReference type="Pfam" id="PF00459">
    <property type="entry name" value="Inositol_P"/>
    <property type="match status" value="1"/>
</dbReference>
<evidence type="ECO:0000313" key="4">
    <source>
        <dbReference type="Proteomes" id="UP000633205"/>
    </source>
</evidence>